<organism evidence="1 2">
    <name type="scientific">Photobacterium damselae</name>
    <dbReference type="NCBI Taxonomy" id="38293"/>
    <lineage>
        <taxon>Bacteria</taxon>
        <taxon>Pseudomonadati</taxon>
        <taxon>Pseudomonadota</taxon>
        <taxon>Gammaproteobacteria</taxon>
        <taxon>Vibrionales</taxon>
        <taxon>Vibrionaceae</taxon>
        <taxon>Photobacterium</taxon>
    </lineage>
</organism>
<evidence type="ECO:0000313" key="2">
    <source>
        <dbReference type="Proteomes" id="UP000718715"/>
    </source>
</evidence>
<sequence length="92" mass="10078">MSAMGFYQVTPTDPTYTIGRPIFDKVVITLPDGDFTITADNNSAENKYVKSVLINGQPLNKFNTFEHSEIKAGGSLHFVMTADKSQAMSANM</sequence>
<comment type="caution">
    <text evidence="1">The sequence shown here is derived from an EMBL/GenBank/DDBJ whole genome shotgun (WGS) entry which is preliminary data.</text>
</comment>
<keyword evidence="2" id="KW-1185">Reference proteome</keyword>
<reference evidence="1" key="1">
    <citation type="submission" date="2018-03" db="EMBL/GenBank/DDBJ databases">
        <title>Genomic characterization of a polymicrobial infection associated with a disease outbreak in Pacific white shrimp (Litopenaeus vannamei).</title>
        <authorList>
            <person name="Turner J.W."/>
            <person name="Bachand P.T."/>
            <person name="Tallman J."/>
            <person name="Elledge N.C."/>
            <person name="Pinnell L.J."/>
            <person name="Laughlin R.C."/>
            <person name="Zimba P.V."/>
        </authorList>
    </citation>
    <scope>NUCLEOTIDE SEQUENCE</scope>
    <source>
        <strain evidence="1">Hep-2b-22</strain>
    </source>
</reference>
<accession>A0ACD3SZ41</accession>
<proteinExistence type="predicted"/>
<protein>
    <submittedName>
        <fullName evidence="1">Uncharacterized protein</fullName>
    </submittedName>
</protein>
<gene>
    <name evidence="1" type="ORF">DA092_08510</name>
</gene>
<name>A0ACD3SZ41_PHODM</name>
<evidence type="ECO:0000313" key="1">
    <source>
        <dbReference type="EMBL" id="TMX75618.1"/>
    </source>
</evidence>
<dbReference type="EMBL" id="PZOJ01000084">
    <property type="protein sequence ID" value="TMX75618.1"/>
    <property type="molecule type" value="Genomic_DNA"/>
</dbReference>
<dbReference type="Proteomes" id="UP000718715">
    <property type="component" value="Unassembled WGS sequence"/>
</dbReference>